<dbReference type="KEGG" id="bgj:AWC36_22930"/>
<evidence type="ECO:0000256" key="1">
    <source>
        <dbReference type="ARBA" id="ARBA00001946"/>
    </source>
</evidence>
<dbReference type="Proteomes" id="UP000285972">
    <property type="component" value="Unassembled WGS sequence"/>
</dbReference>
<dbReference type="GO" id="GO:0004518">
    <property type="term" value="F:nuclease activity"/>
    <property type="evidence" value="ECO:0007669"/>
    <property type="project" value="UniProtKB-KW"/>
</dbReference>
<dbReference type="AlphaFoldDB" id="A0AAE8ESX8"/>
<organism evidence="6 7">
    <name type="scientific">Brenneria goodwinii</name>
    <dbReference type="NCBI Taxonomy" id="1109412"/>
    <lineage>
        <taxon>Bacteria</taxon>
        <taxon>Pseudomonadati</taxon>
        <taxon>Pseudomonadota</taxon>
        <taxon>Gammaproteobacteria</taxon>
        <taxon>Enterobacterales</taxon>
        <taxon>Pectobacteriaceae</taxon>
        <taxon>Brenneria</taxon>
    </lineage>
</organism>
<evidence type="ECO:0000313" key="7">
    <source>
        <dbReference type="Proteomes" id="UP000285972"/>
    </source>
</evidence>
<name>A0AAE8ESX8_9GAMM</name>
<dbReference type="GO" id="GO:0016788">
    <property type="term" value="F:hydrolase activity, acting on ester bonds"/>
    <property type="evidence" value="ECO:0007669"/>
    <property type="project" value="InterPro"/>
</dbReference>
<evidence type="ECO:0000256" key="4">
    <source>
        <dbReference type="SAM" id="MobiDB-lite"/>
    </source>
</evidence>
<feature type="domain" description="VRR-NUC" evidence="5">
    <location>
        <begin position="170"/>
        <end position="232"/>
    </location>
</feature>
<gene>
    <name evidence="6" type="ORF">BIY26_07415</name>
</gene>
<proteinExistence type="predicted"/>
<feature type="compositionally biased region" description="Low complexity" evidence="4">
    <location>
        <begin position="1"/>
        <end position="19"/>
    </location>
</feature>
<dbReference type="GeneID" id="70909683"/>
<reference evidence="6 7" key="1">
    <citation type="submission" date="2016-09" db="EMBL/GenBank/DDBJ databases">
        <authorList>
            <person name="Doonan J."/>
            <person name="Pachebat J.A."/>
            <person name="Golyshin P.N."/>
            <person name="Denman S."/>
            <person name="Mcdonald J.E."/>
        </authorList>
    </citation>
    <scope>NUCLEOTIDE SEQUENCE [LARGE SCALE GENOMIC DNA]</scope>
    <source>
        <strain evidence="6 7">FRB141</strain>
    </source>
</reference>
<comment type="caution">
    <text evidence="6">The sequence shown here is derived from an EMBL/GenBank/DDBJ whole genome shotgun (WGS) entry which is preliminary data.</text>
</comment>
<comment type="cofactor">
    <cofactor evidence="1">
        <name>Mg(2+)</name>
        <dbReference type="ChEBI" id="CHEBI:18420"/>
    </cofactor>
</comment>
<feature type="region of interest" description="Disordered" evidence="4">
    <location>
        <begin position="1"/>
        <end position="27"/>
    </location>
</feature>
<dbReference type="Pfam" id="PF08774">
    <property type="entry name" value="VRR_NUC"/>
    <property type="match status" value="1"/>
</dbReference>
<keyword evidence="2" id="KW-0540">Nuclease</keyword>
<evidence type="ECO:0000259" key="5">
    <source>
        <dbReference type="Pfam" id="PF08774"/>
    </source>
</evidence>
<sequence length="442" mass="48698">MSTGKKTATPATENTPTATTKKEPVGTAAPVTDPLDLWYLCEKVGYALNNPKIRSDGQPMYQRVVTQLIRLDDELSDYHFPYIGEVGYDMTQNPPKPVMSRKRPNYPSSFPLSKYAAIKRGHQWRVRGLAGSDIAVEVVSELMSLDELESTLTPDMRQSADKAKPLPDELSKIFNKRQGLFRIPDVVRLKNRMLIGKQAFSQPNLHTVIEIKFPGDNLSDKQQRDYEYIAGVRRNFRLLKTDTCQVDDKAKREWLRDAQKEPVYLPIGLAGARNRLCQRPEIEAYPLLEGLIAREHQQVKDYFLPYYPPVSAGPRLEPLPDPAIDAAQQRQRQRSRAQLEMALGGPFFAISAGVAAGGVVTIVSGSAAVATGSAASGNGLLLGKAAGQVVSYVRNMLAGGAAAGAGGYAFAEQPAAPASYSRTLTFLDNPAQQRQDYVYWPD</sequence>
<dbReference type="EMBL" id="MJLX01000014">
    <property type="protein sequence ID" value="RLM26814.1"/>
    <property type="molecule type" value="Genomic_DNA"/>
</dbReference>
<evidence type="ECO:0000313" key="6">
    <source>
        <dbReference type="EMBL" id="RLM26814.1"/>
    </source>
</evidence>
<evidence type="ECO:0000256" key="3">
    <source>
        <dbReference type="ARBA" id="ARBA00022801"/>
    </source>
</evidence>
<keyword evidence="3" id="KW-0378">Hydrolase</keyword>
<dbReference type="InterPro" id="IPR014883">
    <property type="entry name" value="VRR_NUC"/>
</dbReference>
<evidence type="ECO:0000256" key="2">
    <source>
        <dbReference type="ARBA" id="ARBA00022722"/>
    </source>
</evidence>
<accession>A0AAE8ESX8</accession>
<protein>
    <recommendedName>
        <fullName evidence="5">VRR-NUC domain-containing protein</fullName>
    </recommendedName>
</protein>
<dbReference type="RefSeq" id="WP_095835612.1">
    <property type="nucleotide sequence ID" value="NZ_CP014137.1"/>
</dbReference>